<sequence>MAYNSKLIDLSFPTELLLEVIGHLEYEAGLWEKLALVHPRFAAVIACNQTSIVKHVLRTELRHTLVDFAPYPMTDKLTVTWLSNSIRHYDVVDGIFEKLRACDLSTRITPYNEALAYVGLLLMYQLNCRQPHKDKVAYLKSLQRDPLIAIYVVMYNSGLAARQHGKGLISQKTFGGTQQDGNEYRLQIEVEQSFNESMLNLGPQFIYDALFQEMSYETTLLMFLHDSETTWEQLPERDPIMNTSGPLRNPEREKQTLWDTMMDRLATTIGCPRNEVRGRIADDIEFEDHLLAWIGGGRDRLLRGLNLIGDGGDDGETME</sequence>
<comment type="caution">
    <text evidence="1">The sequence shown here is derived from an EMBL/GenBank/DDBJ whole genome shotgun (WGS) entry which is preliminary data.</text>
</comment>
<evidence type="ECO:0000313" key="1">
    <source>
        <dbReference type="EMBL" id="KAF2202155.1"/>
    </source>
</evidence>
<gene>
    <name evidence="1" type="ORF">GQ43DRAFT_485662</name>
</gene>
<dbReference type="EMBL" id="ML993947">
    <property type="protein sequence ID" value="KAF2202155.1"/>
    <property type="molecule type" value="Genomic_DNA"/>
</dbReference>
<reference evidence="1" key="1">
    <citation type="journal article" date="2020" name="Stud. Mycol.">
        <title>101 Dothideomycetes genomes: a test case for predicting lifestyles and emergence of pathogens.</title>
        <authorList>
            <person name="Haridas S."/>
            <person name="Albert R."/>
            <person name="Binder M."/>
            <person name="Bloem J."/>
            <person name="Labutti K."/>
            <person name="Salamov A."/>
            <person name="Andreopoulos B."/>
            <person name="Baker S."/>
            <person name="Barry K."/>
            <person name="Bills G."/>
            <person name="Bluhm B."/>
            <person name="Cannon C."/>
            <person name="Castanera R."/>
            <person name="Culley D."/>
            <person name="Daum C."/>
            <person name="Ezra D."/>
            <person name="Gonzalez J."/>
            <person name="Henrissat B."/>
            <person name="Kuo A."/>
            <person name="Liang C."/>
            <person name="Lipzen A."/>
            <person name="Lutzoni F."/>
            <person name="Magnuson J."/>
            <person name="Mondo S."/>
            <person name="Nolan M."/>
            <person name="Ohm R."/>
            <person name="Pangilinan J."/>
            <person name="Park H.-J."/>
            <person name="Ramirez L."/>
            <person name="Alfaro M."/>
            <person name="Sun H."/>
            <person name="Tritt A."/>
            <person name="Yoshinaga Y."/>
            <person name="Zwiers L.-H."/>
            <person name="Turgeon B."/>
            <person name="Goodwin S."/>
            <person name="Spatafora J."/>
            <person name="Crous P."/>
            <person name="Grigoriev I."/>
        </authorList>
    </citation>
    <scope>NUCLEOTIDE SEQUENCE</scope>
    <source>
        <strain evidence="1">ATCC 74209</strain>
    </source>
</reference>
<proteinExistence type="predicted"/>
<protein>
    <submittedName>
        <fullName evidence="1">Uncharacterized protein</fullName>
    </submittedName>
</protein>
<keyword evidence="2" id="KW-1185">Reference proteome</keyword>
<organism evidence="1 2">
    <name type="scientific">Delitschia confertaspora ATCC 74209</name>
    <dbReference type="NCBI Taxonomy" id="1513339"/>
    <lineage>
        <taxon>Eukaryota</taxon>
        <taxon>Fungi</taxon>
        <taxon>Dikarya</taxon>
        <taxon>Ascomycota</taxon>
        <taxon>Pezizomycotina</taxon>
        <taxon>Dothideomycetes</taxon>
        <taxon>Pleosporomycetidae</taxon>
        <taxon>Pleosporales</taxon>
        <taxon>Delitschiaceae</taxon>
        <taxon>Delitschia</taxon>
    </lineage>
</organism>
<dbReference type="AlphaFoldDB" id="A0A9P4JN61"/>
<evidence type="ECO:0000313" key="2">
    <source>
        <dbReference type="Proteomes" id="UP000799536"/>
    </source>
</evidence>
<name>A0A9P4JN61_9PLEO</name>
<dbReference type="Proteomes" id="UP000799536">
    <property type="component" value="Unassembled WGS sequence"/>
</dbReference>
<accession>A0A9P4JN61</accession>
<dbReference type="OrthoDB" id="5372859at2759"/>